<sequence>MKYFEWNKGPAIIRPSDPGFVEGLYLSPKTNKWTPANVLQYGDFYDNGDLISKDEFEERFGVIGQDLPKVI</sequence>
<gene>
    <name evidence="1" type="ORF">DHV22_10425</name>
</gene>
<name>A0A3D6BST0_9FLAO</name>
<comment type="caution">
    <text evidence="1">The sequence shown here is derived from an EMBL/GenBank/DDBJ whole genome shotgun (WGS) entry which is preliminary data.</text>
</comment>
<proteinExistence type="predicted"/>
<evidence type="ECO:0000313" key="1">
    <source>
        <dbReference type="EMBL" id="HCY81974.1"/>
    </source>
</evidence>
<evidence type="ECO:0000313" key="2">
    <source>
        <dbReference type="Proteomes" id="UP000263268"/>
    </source>
</evidence>
<reference evidence="1 2" key="1">
    <citation type="journal article" date="2018" name="Nat. Biotechnol.">
        <title>A standardized bacterial taxonomy based on genome phylogeny substantially revises the tree of life.</title>
        <authorList>
            <person name="Parks D.H."/>
            <person name="Chuvochina M."/>
            <person name="Waite D.W."/>
            <person name="Rinke C."/>
            <person name="Skarshewski A."/>
            <person name="Chaumeil P.A."/>
            <person name="Hugenholtz P."/>
        </authorList>
    </citation>
    <scope>NUCLEOTIDE SEQUENCE [LARGE SCALE GENOMIC DNA]</scope>
    <source>
        <strain evidence="1">UBA10227</strain>
    </source>
</reference>
<organism evidence="1 2">
    <name type="scientific">Xanthomarina gelatinilytica</name>
    <dbReference type="NCBI Taxonomy" id="1137281"/>
    <lineage>
        <taxon>Bacteria</taxon>
        <taxon>Pseudomonadati</taxon>
        <taxon>Bacteroidota</taxon>
        <taxon>Flavobacteriia</taxon>
        <taxon>Flavobacteriales</taxon>
        <taxon>Flavobacteriaceae</taxon>
        <taxon>Xanthomarina</taxon>
    </lineage>
</organism>
<dbReference type="AlphaFoldDB" id="A0A3D6BST0"/>
<dbReference type="Proteomes" id="UP000263268">
    <property type="component" value="Unassembled WGS sequence"/>
</dbReference>
<dbReference type="EMBL" id="DPRK01000170">
    <property type="protein sequence ID" value="HCY81974.1"/>
    <property type="molecule type" value="Genomic_DNA"/>
</dbReference>
<accession>A0A3D6BST0</accession>
<protein>
    <submittedName>
        <fullName evidence="1">Uncharacterized protein</fullName>
    </submittedName>
</protein>